<evidence type="ECO:0000256" key="2">
    <source>
        <dbReference type="ARBA" id="ARBA00022723"/>
    </source>
</evidence>
<dbReference type="InterPro" id="IPR040050">
    <property type="entry name" value="ZNF830-like"/>
</dbReference>
<dbReference type="GO" id="GO:0008270">
    <property type="term" value="F:zinc ion binding"/>
    <property type="evidence" value="ECO:0007669"/>
    <property type="project" value="UniProtKB-KW"/>
</dbReference>
<comment type="caution">
    <text evidence="8">The sequence shown here is derived from an EMBL/GenBank/DDBJ whole genome shotgun (WGS) entry which is preliminary data.</text>
</comment>
<dbReference type="RefSeq" id="XP_038749999.1">
    <property type="nucleotide sequence ID" value="XM_038884299.1"/>
</dbReference>
<evidence type="ECO:0000313" key="9">
    <source>
        <dbReference type="Proteomes" id="UP000781932"/>
    </source>
</evidence>
<evidence type="ECO:0000259" key="7">
    <source>
        <dbReference type="PROSITE" id="PS00028"/>
    </source>
</evidence>
<evidence type="ECO:0000256" key="3">
    <source>
        <dbReference type="ARBA" id="ARBA00022771"/>
    </source>
</evidence>
<feature type="region of interest" description="Disordered" evidence="6">
    <location>
        <begin position="62"/>
        <end position="214"/>
    </location>
</feature>
<dbReference type="PROSITE" id="PS00028">
    <property type="entry name" value="ZINC_FINGER_C2H2_1"/>
    <property type="match status" value="1"/>
</dbReference>
<dbReference type="AlphaFoldDB" id="A0A9P6IBF3"/>
<sequence length="359" mass="38966">MADVRSLLRQQRAARRIEHPHAAYSDAGKLLCTLCHEAIKSESLWEGHIRGPNHTAKLKATREAVPNATNGPVTADSAPSNKRKHDSDEDMADGDDMADAVRKKRSKTNMSTPARLSAGEADRDLKDATLTPPSLTRRTSTTPVHGVEIQIPSRPATPAHKDGTSSNSTPLNHPVGPSPLIPREASPTLARAKAPPQQNGTAAPPAPVGQVDEDEWAAFEADIAATTAPFSEDAVISAPAMTAEEHAAAAKTEEEEQQKRRLAAEKDLEDEKEEAKRHLEEEFEDMEELEARVRRLKEKREALRQQGDAGTSAAAPAKPVEATGKENVADVNGEEGGDDDDDDEDEDEEDDFMGFRYRS</sequence>
<dbReference type="PANTHER" id="PTHR13278:SF0">
    <property type="entry name" value="ZINC FINGER PROTEIN 830"/>
    <property type="match status" value="1"/>
</dbReference>
<reference evidence="8" key="2">
    <citation type="submission" date="2020-11" db="EMBL/GenBank/DDBJ databases">
        <title>Whole genome sequencing of Colletotrichum sp.</title>
        <authorList>
            <person name="Li H."/>
        </authorList>
    </citation>
    <scope>NUCLEOTIDE SEQUENCE</scope>
    <source>
        <strain evidence="8">CkLH20</strain>
    </source>
</reference>
<dbReference type="GO" id="GO:0033314">
    <property type="term" value="P:mitotic DNA replication checkpoint signaling"/>
    <property type="evidence" value="ECO:0007669"/>
    <property type="project" value="TreeGrafter"/>
</dbReference>
<keyword evidence="2" id="KW-0479">Metal-binding</keyword>
<reference evidence="8" key="1">
    <citation type="submission" date="2020-03" db="EMBL/GenBank/DDBJ databases">
        <authorList>
            <person name="He L."/>
        </authorList>
    </citation>
    <scope>NUCLEOTIDE SEQUENCE</scope>
    <source>
        <strain evidence="8">CkLH20</strain>
    </source>
</reference>
<dbReference type="Proteomes" id="UP000781932">
    <property type="component" value="Unassembled WGS sequence"/>
</dbReference>
<feature type="compositionally biased region" description="Low complexity" evidence="6">
    <location>
        <begin position="129"/>
        <end position="142"/>
    </location>
</feature>
<feature type="compositionally biased region" description="Polar residues" evidence="6">
    <location>
        <begin position="67"/>
        <end position="80"/>
    </location>
</feature>
<evidence type="ECO:0000256" key="6">
    <source>
        <dbReference type="SAM" id="MobiDB-lite"/>
    </source>
</evidence>
<dbReference type="GO" id="GO:0003676">
    <property type="term" value="F:nucleic acid binding"/>
    <property type="evidence" value="ECO:0007669"/>
    <property type="project" value="InterPro"/>
</dbReference>
<gene>
    <name evidence="8" type="ORF">CkaCkLH20_01580</name>
</gene>
<feature type="compositionally biased region" description="Acidic residues" evidence="6">
    <location>
        <begin position="88"/>
        <end position="98"/>
    </location>
</feature>
<keyword evidence="3" id="KW-0863">Zinc-finger</keyword>
<comment type="subcellular location">
    <subcellularLocation>
        <location evidence="1">Nucleus</location>
    </subcellularLocation>
</comment>
<dbReference type="GO" id="GO:0044773">
    <property type="term" value="P:mitotic DNA damage checkpoint signaling"/>
    <property type="evidence" value="ECO:0007669"/>
    <property type="project" value="TreeGrafter"/>
</dbReference>
<organism evidence="8 9">
    <name type="scientific">Colletotrichum karsti</name>
    <dbReference type="NCBI Taxonomy" id="1095194"/>
    <lineage>
        <taxon>Eukaryota</taxon>
        <taxon>Fungi</taxon>
        <taxon>Dikarya</taxon>
        <taxon>Ascomycota</taxon>
        <taxon>Pezizomycotina</taxon>
        <taxon>Sordariomycetes</taxon>
        <taxon>Hypocreomycetidae</taxon>
        <taxon>Glomerellales</taxon>
        <taxon>Glomerellaceae</taxon>
        <taxon>Colletotrichum</taxon>
        <taxon>Colletotrichum boninense species complex</taxon>
    </lineage>
</organism>
<keyword evidence="5" id="KW-0539">Nucleus</keyword>
<dbReference type="InterPro" id="IPR013087">
    <property type="entry name" value="Znf_C2H2_type"/>
</dbReference>
<dbReference type="PANTHER" id="PTHR13278">
    <property type="entry name" value="ZINC FINGER PROTEIN 830"/>
    <property type="match status" value="1"/>
</dbReference>
<dbReference type="GO" id="GO:0033260">
    <property type="term" value="P:nuclear DNA replication"/>
    <property type="evidence" value="ECO:0007669"/>
    <property type="project" value="TreeGrafter"/>
</dbReference>
<protein>
    <submittedName>
        <fullName evidence="8">Zinc finger protein 830-like protein</fullName>
    </submittedName>
</protein>
<keyword evidence="9" id="KW-1185">Reference proteome</keyword>
<feature type="domain" description="C2H2-type" evidence="7">
    <location>
        <begin position="32"/>
        <end position="54"/>
    </location>
</feature>
<dbReference type="GO" id="GO:0005681">
    <property type="term" value="C:spliceosomal complex"/>
    <property type="evidence" value="ECO:0007669"/>
    <property type="project" value="InterPro"/>
</dbReference>
<evidence type="ECO:0000313" key="8">
    <source>
        <dbReference type="EMBL" id="KAF9880538.1"/>
    </source>
</evidence>
<accession>A0A9P6IBF3</accession>
<dbReference type="OrthoDB" id="77607at2759"/>
<keyword evidence="4" id="KW-0862">Zinc</keyword>
<name>A0A9P6IBF3_9PEZI</name>
<dbReference type="EMBL" id="JAATWM020000004">
    <property type="protein sequence ID" value="KAF9880538.1"/>
    <property type="molecule type" value="Genomic_DNA"/>
</dbReference>
<feature type="region of interest" description="Disordered" evidence="6">
    <location>
        <begin position="240"/>
        <end position="288"/>
    </location>
</feature>
<feature type="region of interest" description="Disordered" evidence="6">
    <location>
        <begin position="300"/>
        <end position="359"/>
    </location>
</feature>
<evidence type="ECO:0000256" key="5">
    <source>
        <dbReference type="ARBA" id="ARBA00023242"/>
    </source>
</evidence>
<proteinExistence type="predicted"/>
<evidence type="ECO:0000256" key="1">
    <source>
        <dbReference type="ARBA" id="ARBA00004123"/>
    </source>
</evidence>
<evidence type="ECO:0000256" key="4">
    <source>
        <dbReference type="ARBA" id="ARBA00022833"/>
    </source>
</evidence>
<feature type="compositionally biased region" description="Acidic residues" evidence="6">
    <location>
        <begin position="332"/>
        <end position="352"/>
    </location>
</feature>
<dbReference type="GeneID" id="62157373"/>
<feature type="compositionally biased region" description="Basic and acidic residues" evidence="6">
    <location>
        <begin position="243"/>
        <end position="266"/>
    </location>
</feature>